<comment type="caution">
    <text evidence="1">The sequence shown here is derived from an EMBL/GenBank/DDBJ whole genome shotgun (WGS) entry which is preliminary data.</text>
</comment>
<organism evidence="1 2">
    <name type="scientific">Chelativorans intermedius</name>
    <dbReference type="NCBI Taxonomy" id="515947"/>
    <lineage>
        <taxon>Bacteria</taxon>
        <taxon>Pseudomonadati</taxon>
        <taxon>Pseudomonadota</taxon>
        <taxon>Alphaproteobacteria</taxon>
        <taxon>Hyphomicrobiales</taxon>
        <taxon>Phyllobacteriaceae</taxon>
        <taxon>Chelativorans</taxon>
    </lineage>
</organism>
<evidence type="ECO:0000313" key="2">
    <source>
        <dbReference type="Proteomes" id="UP001589755"/>
    </source>
</evidence>
<name>A0ABV6D2R0_9HYPH</name>
<reference evidence="1 2" key="1">
    <citation type="submission" date="2024-09" db="EMBL/GenBank/DDBJ databases">
        <authorList>
            <person name="Sun Q."/>
            <person name="Mori K."/>
        </authorList>
    </citation>
    <scope>NUCLEOTIDE SEQUENCE [LARGE SCALE GENOMIC DNA]</scope>
    <source>
        <strain evidence="1 2">CCM 8543</strain>
    </source>
</reference>
<dbReference type="RefSeq" id="WP_261518888.1">
    <property type="nucleotide sequence ID" value="NZ_JAODNW010000002.1"/>
</dbReference>
<proteinExistence type="predicted"/>
<sequence>MREATTLAEALAIDVSIAIGWIVEEGGENGKPSAGARQSSS</sequence>
<gene>
    <name evidence="1" type="ORF">ACFFJ2_00815</name>
</gene>
<dbReference type="EMBL" id="JBHLXD010000001">
    <property type="protein sequence ID" value="MFC0206938.1"/>
    <property type="molecule type" value="Genomic_DNA"/>
</dbReference>
<protein>
    <submittedName>
        <fullName evidence="1">Uncharacterized protein</fullName>
    </submittedName>
</protein>
<dbReference type="Proteomes" id="UP001589755">
    <property type="component" value="Unassembled WGS sequence"/>
</dbReference>
<evidence type="ECO:0000313" key="1">
    <source>
        <dbReference type="EMBL" id="MFC0206938.1"/>
    </source>
</evidence>
<keyword evidence="2" id="KW-1185">Reference proteome</keyword>
<accession>A0ABV6D2R0</accession>